<evidence type="ECO:0000256" key="1">
    <source>
        <dbReference type="SAM" id="Phobius"/>
    </source>
</evidence>
<dbReference type="Proteomes" id="UP000183090">
    <property type="component" value="Unassembled WGS sequence"/>
</dbReference>
<feature type="transmembrane region" description="Helical" evidence="1">
    <location>
        <begin position="5"/>
        <end position="22"/>
    </location>
</feature>
<accession>A0A0F7D4Q9</accession>
<keyword evidence="1" id="KW-0812">Transmembrane</keyword>
<keyword evidence="1" id="KW-0472">Membrane</keyword>
<reference evidence="2 4" key="1">
    <citation type="journal article" date="2015" name="Int. J. Syst. Evol. Microbiol.">
        <title>Complete genome sequence of Salinicoccus halodurans H3B36, isolated from the Qaidam Basin in China.</title>
        <authorList>
            <person name="Jiang K."/>
            <person name="Xue Y."/>
            <person name="Ma Y."/>
        </authorList>
    </citation>
    <scope>NUCLEOTIDE SEQUENCE [LARGE SCALE GENOMIC DNA]</scope>
    <source>
        <strain evidence="2 4">H3B36</strain>
    </source>
</reference>
<proteinExistence type="predicted"/>
<evidence type="ECO:0000313" key="4">
    <source>
        <dbReference type="Proteomes" id="UP000034029"/>
    </source>
</evidence>
<dbReference type="AlphaFoldDB" id="A0A0F7D4Q9"/>
<feature type="transmembrane region" description="Helical" evidence="1">
    <location>
        <begin position="28"/>
        <end position="52"/>
    </location>
</feature>
<dbReference type="RefSeq" id="WP_046790844.1">
    <property type="nucleotide sequence ID" value="NZ_CP011366.1"/>
</dbReference>
<dbReference type="KEGG" id="shv:AAT16_10960"/>
<evidence type="ECO:0000313" key="3">
    <source>
        <dbReference type="EMBL" id="SFK88704.1"/>
    </source>
</evidence>
<protein>
    <submittedName>
        <fullName evidence="3">Uncharacterized protein</fullName>
    </submittedName>
</protein>
<feature type="transmembrane region" description="Helical" evidence="1">
    <location>
        <begin position="64"/>
        <end position="83"/>
    </location>
</feature>
<reference evidence="4" key="2">
    <citation type="submission" date="2015-04" db="EMBL/GenBank/DDBJ databases">
        <title>Complete genome sequence of Salinicoccus halodurans strain H3B36, isolated from the Qaidam basin of China.</title>
        <authorList>
            <person name="Ma Y."/>
            <person name="Jiang K."/>
            <person name="Xue Y."/>
        </authorList>
    </citation>
    <scope>NUCLEOTIDE SEQUENCE [LARGE SCALE GENOMIC DNA]</scope>
    <source>
        <strain evidence="4">H3B36</strain>
    </source>
</reference>
<organism evidence="3 5">
    <name type="scientific">Salinicoccus halodurans</name>
    <dbReference type="NCBI Taxonomy" id="407035"/>
    <lineage>
        <taxon>Bacteria</taxon>
        <taxon>Bacillati</taxon>
        <taxon>Bacillota</taxon>
        <taxon>Bacilli</taxon>
        <taxon>Bacillales</taxon>
        <taxon>Staphylococcaceae</taxon>
        <taxon>Salinicoccus</taxon>
    </lineage>
</organism>
<evidence type="ECO:0000313" key="5">
    <source>
        <dbReference type="Proteomes" id="UP000183090"/>
    </source>
</evidence>
<dbReference type="Proteomes" id="UP000034029">
    <property type="component" value="Chromosome"/>
</dbReference>
<keyword evidence="4" id="KW-1185">Reference proteome</keyword>
<dbReference type="EMBL" id="CP011366">
    <property type="protein sequence ID" value="AKG74665.1"/>
    <property type="molecule type" value="Genomic_DNA"/>
</dbReference>
<keyword evidence="1" id="KW-1133">Transmembrane helix</keyword>
<dbReference type="EMBL" id="FOTB01000005">
    <property type="protein sequence ID" value="SFK88704.1"/>
    <property type="molecule type" value="Genomic_DNA"/>
</dbReference>
<evidence type="ECO:0000313" key="2">
    <source>
        <dbReference type="EMBL" id="AKG74665.1"/>
    </source>
</evidence>
<name>A0A0F7D4Q9_9STAP</name>
<reference evidence="3 5" key="3">
    <citation type="submission" date="2016-10" db="EMBL/GenBank/DDBJ databases">
        <authorList>
            <person name="Varghese N."/>
            <person name="Submissions S."/>
        </authorList>
    </citation>
    <scope>NUCLEOTIDE SEQUENCE [LARGE SCALE GENOMIC DNA]</scope>
    <source>
        <strain evidence="3 5">CGMCC 1.6501</strain>
    </source>
</reference>
<gene>
    <name evidence="2" type="ORF">AAT16_10960</name>
    <name evidence="3" type="ORF">SAMN05216235_2259</name>
</gene>
<sequence length="84" mass="9467">MKNTLILFTILNIIYFIVTASMNQNNIVVNFFLLPFGFPAVIAFMLFFASIVSLIDENRRGQSLLLIILNGILLLLPILVIVLI</sequence>